<sequence>MENQDAGYMTYSASIFFNEFSAWSNQSNIVQLSQADASSPFFRKHSSIIPGHVHETSERSIHAYEMCSFQWQLDITENKTQKVRVGRERRSEPPDLQEKLLSDFHELERHRYITTTY</sequence>
<evidence type="ECO:0000313" key="2">
    <source>
        <dbReference type="Proteomes" id="UP001164929"/>
    </source>
</evidence>
<dbReference type="Proteomes" id="UP001164929">
    <property type="component" value="Chromosome 6"/>
</dbReference>
<gene>
    <name evidence="1" type="ORF">NC653_017806</name>
</gene>
<proteinExistence type="predicted"/>
<reference evidence="1" key="1">
    <citation type="journal article" date="2023" name="Mol. Ecol. Resour.">
        <title>Chromosome-level genome assembly of a triploid poplar Populus alba 'Berolinensis'.</title>
        <authorList>
            <person name="Chen S."/>
            <person name="Yu Y."/>
            <person name="Wang X."/>
            <person name="Wang S."/>
            <person name="Zhang T."/>
            <person name="Zhou Y."/>
            <person name="He R."/>
            <person name="Meng N."/>
            <person name="Wang Y."/>
            <person name="Liu W."/>
            <person name="Liu Z."/>
            <person name="Liu J."/>
            <person name="Guo Q."/>
            <person name="Huang H."/>
            <person name="Sederoff R.R."/>
            <person name="Wang G."/>
            <person name="Qu G."/>
            <person name="Chen S."/>
        </authorList>
    </citation>
    <scope>NUCLEOTIDE SEQUENCE</scope>
    <source>
        <strain evidence="1">SC-2020</strain>
    </source>
</reference>
<organism evidence="1 2">
    <name type="scientific">Populus alba x Populus x berolinensis</name>
    <dbReference type="NCBI Taxonomy" id="444605"/>
    <lineage>
        <taxon>Eukaryota</taxon>
        <taxon>Viridiplantae</taxon>
        <taxon>Streptophyta</taxon>
        <taxon>Embryophyta</taxon>
        <taxon>Tracheophyta</taxon>
        <taxon>Spermatophyta</taxon>
        <taxon>Magnoliopsida</taxon>
        <taxon>eudicotyledons</taxon>
        <taxon>Gunneridae</taxon>
        <taxon>Pentapetalae</taxon>
        <taxon>rosids</taxon>
        <taxon>fabids</taxon>
        <taxon>Malpighiales</taxon>
        <taxon>Salicaceae</taxon>
        <taxon>Saliceae</taxon>
        <taxon>Populus</taxon>
    </lineage>
</organism>
<name>A0AAD6W0Z6_9ROSI</name>
<evidence type="ECO:0000313" key="1">
    <source>
        <dbReference type="EMBL" id="KAJ6995133.1"/>
    </source>
</evidence>
<dbReference type="AlphaFoldDB" id="A0AAD6W0Z6"/>
<protein>
    <submittedName>
        <fullName evidence="1">Uncharacterized protein</fullName>
    </submittedName>
</protein>
<accession>A0AAD6W0Z6</accession>
<comment type="caution">
    <text evidence="1">The sequence shown here is derived from an EMBL/GenBank/DDBJ whole genome shotgun (WGS) entry which is preliminary data.</text>
</comment>
<dbReference type="EMBL" id="JAQIZT010000006">
    <property type="protein sequence ID" value="KAJ6995133.1"/>
    <property type="molecule type" value="Genomic_DNA"/>
</dbReference>
<keyword evidence="2" id="KW-1185">Reference proteome</keyword>